<dbReference type="Pfam" id="PF14559">
    <property type="entry name" value="TPR_19"/>
    <property type="match status" value="1"/>
</dbReference>
<feature type="repeat" description="TPR" evidence="3">
    <location>
        <begin position="240"/>
        <end position="273"/>
    </location>
</feature>
<feature type="repeat" description="TPR" evidence="3">
    <location>
        <begin position="274"/>
        <end position="307"/>
    </location>
</feature>
<dbReference type="InterPro" id="IPR051012">
    <property type="entry name" value="CellSynth/LPSAsmb/PSIAsmb"/>
</dbReference>
<dbReference type="RefSeq" id="WP_027851348.1">
    <property type="nucleotide sequence ID" value="NZ_BSOR01000038.1"/>
</dbReference>
<evidence type="ECO:0000256" key="2">
    <source>
        <dbReference type="ARBA" id="ARBA00022803"/>
    </source>
</evidence>
<dbReference type="PANTHER" id="PTHR45586:SF1">
    <property type="entry name" value="LIPOPOLYSACCHARIDE ASSEMBLY PROTEIN B"/>
    <property type="match status" value="1"/>
</dbReference>
<evidence type="ECO:0000256" key="4">
    <source>
        <dbReference type="SAM" id="SignalP"/>
    </source>
</evidence>
<name>A0ABQ5ZX44_9GAMM</name>
<dbReference type="InterPro" id="IPR019734">
    <property type="entry name" value="TPR_rpt"/>
</dbReference>
<comment type="caution">
    <text evidence="5">The sequence shown here is derived from an EMBL/GenBank/DDBJ whole genome shotgun (WGS) entry which is preliminary data.</text>
</comment>
<evidence type="ECO:0000313" key="5">
    <source>
        <dbReference type="EMBL" id="GLR64749.1"/>
    </source>
</evidence>
<dbReference type="Pfam" id="PF13432">
    <property type="entry name" value="TPR_16"/>
    <property type="match status" value="1"/>
</dbReference>
<keyword evidence="4" id="KW-0732">Signal</keyword>
<feature type="repeat" description="TPR" evidence="3">
    <location>
        <begin position="516"/>
        <end position="549"/>
    </location>
</feature>
<protein>
    <recommendedName>
        <fullName evidence="7">Tetratricopeptide repeat protein</fullName>
    </recommendedName>
</protein>
<evidence type="ECO:0000313" key="6">
    <source>
        <dbReference type="Proteomes" id="UP001156682"/>
    </source>
</evidence>
<dbReference type="Gene3D" id="1.25.40.10">
    <property type="entry name" value="Tetratricopeptide repeat domain"/>
    <property type="match status" value="3"/>
</dbReference>
<keyword evidence="6" id="KW-1185">Reference proteome</keyword>
<dbReference type="SMART" id="SM00028">
    <property type="entry name" value="TPR"/>
    <property type="match status" value="6"/>
</dbReference>
<gene>
    <name evidence="5" type="ORF">GCM10007878_21870</name>
</gene>
<evidence type="ECO:0000256" key="3">
    <source>
        <dbReference type="PROSITE-ProRule" id="PRU00339"/>
    </source>
</evidence>
<feature type="chain" id="PRO_5045318487" description="Tetratricopeptide repeat protein" evidence="4">
    <location>
        <begin position="25"/>
        <end position="584"/>
    </location>
</feature>
<feature type="signal peptide" evidence="4">
    <location>
        <begin position="1"/>
        <end position="24"/>
    </location>
</feature>
<dbReference type="Pfam" id="PF13374">
    <property type="entry name" value="TPR_10"/>
    <property type="match status" value="1"/>
</dbReference>
<dbReference type="PROSITE" id="PS51257">
    <property type="entry name" value="PROKAR_LIPOPROTEIN"/>
    <property type="match status" value="1"/>
</dbReference>
<dbReference type="InterPro" id="IPR011990">
    <property type="entry name" value="TPR-like_helical_dom_sf"/>
</dbReference>
<dbReference type="PROSITE" id="PS50005">
    <property type="entry name" value="TPR"/>
    <property type="match status" value="3"/>
</dbReference>
<sequence length="584" mass="65455">MLKVSLLKPLKALLVLGFISLAYGCTTTQSKNQSSVESPSKGAILTYYQNDQQPATQTATQVKAELNGPLVFYLLSAELAGQRNNLDYALEVYSALALQTQHPLIAERTSWIAQFAQQPKAALDAAILWATLAPQNPDAQRTAAGLLLQNEQYLDAFDHLLNFEKLSGESNYTLLATHLSEKNNPVISDLYQKMLEEKQRREEASSDLETALALLSDELGRQPTSRQHLKSALAINPNNVRALQLKAELLRSQGDYSQAEKLLNQALKNKPEEVRLWLEVARTQLKSGKLSQAEQTFDHIINLQPDNLPIRLALARIQIETEQYTAAKQTLKDLTDFDLLADQSWLLLGQLAERDQQWQLALQHYNQVTSGDPLVLATQASVRLLVENNQAPTALGLIQEKRSQAPELSVPLTLLGESLLRQQKDFAAALSWVDSGRDLLAENQESTQLLYARALLNYHLDDLNQMEADLNHLLSIDPNNAVALNALGYTLVDKTERINEGLLLIQKAHALDSESAEILDSLGWALFKLGRYEEALEYLEEAYARLQESEIAEHLIQVFWKLEKNEQAETLLNNYPELNLQPNQ</sequence>
<accession>A0ABQ5ZX44</accession>
<organism evidence="5 6">
    <name type="scientific">Marinospirillum insulare</name>
    <dbReference type="NCBI Taxonomy" id="217169"/>
    <lineage>
        <taxon>Bacteria</taxon>
        <taxon>Pseudomonadati</taxon>
        <taxon>Pseudomonadota</taxon>
        <taxon>Gammaproteobacteria</taxon>
        <taxon>Oceanospirillales</taxon>
        <taxon>Oceanospirillaceae</taxon>
        <taxon>Marinospirillum</taxon>
    </lineage>
</organism>
<evidence type="ECO:0000256" key="1">
    <source>
        <dbReference type="ARBA" id="ARBA00022737"/>
    </source>
</evidence>
<evidence type="ECO:0008006" key="7">
    <source>
        <dbReference type="Google" id="ProtNLM"/>
    </source>
</evidence>
<dbReference type="EMBL" id="BSOR01000038">
    <property type="protein sequence ID" value="GLR64749.1"/>
    <property type="molecule type" value="Genomic_DNA"/>
</dbReference>
<dbReference type="PANTHER" id="PTHR45586">
    <property type="entry name" value="TPR REPEAT-CONTAINING PROTEIN PA4667"/>
    <property type="match status" value="1"/>
</dbReference>
<keyword evidence="1" id="KW-0677">Repeat</keyword>
<proteinExistence type="predicted"/>
<dbReference type="Proteomes" id="UP001156682">
    <property type="component" value="Unassembled WGS sequence"/>
</dbReference>
<keyword evidence="2 3" id="KW-0802">TPR repeat</keyword>
<dbReference type="SUPFAM" id="SSF48452">
    <property type="entry name" value="TPR-like"/>
    <property type="match status" value="3"/>
</dbReference>
<reference evidence="6" key="1">
    <citation type="journal article" date="2019" name="Int. J. Syst. Evol. Microbiol.">
        <title>The Global Catalogue of Microorganisms (GCM) 10K type strain sequencing project: providing services to taxonomists for standard genome sequencing and annotation.</title>
        <authorList>
            <consortium name="The Broad Institute Genomics Platform"/>
            <consortium name="The Broad Institute Genome Sequencing Center for Infectious Disease"/>
            <person name="Wu L."/>
            <person name="Ma J."/>
        </authorList>
    </citation>
    <scope>NUCLEOTIDE SEQUENCE [LARGE SCALE GENOMIC DNA]</scope>
    <source>
        <strain evidence="6">NBRC 100033</strain>
    </source>
</reference>